<sequence length="184" mass="21460">MKKEITILLMLLSFFGFSQENQKVDSLKAEIAKLYENIDELKSEIQTEILTNGYYLTAEKNYSFSVLKLKDKKYGKVLDTIQEGDTIKIIDREIGLYKVEYNGITGVVDESDLKVDYSSSLKLLEYEYARKKYKKSSYSSSYNSSSKKKPLDYSKPIKVKGHYRTTKSGKRVYVRPHTRKRRKN</sequence>
<feature type="compositionally biased region" description="Basic residues" evidence="2">
    <location>
        <begin position="157"/>
        <end position="184"/>
    </location>
</feature>
<dbReference type="Proteomes" id="UP000001654">
    <property type="component" value="Chromosome"/>
</dbReference>
<dbReference type="eggNOG" id="ENOG50333QP">
    <property type="taxonomic scope" value="Bacteria"/>
</dbReference>
<dbReference type="RefSeq" id="WP_013071671.1">
    <property type="nucleotide sequence ID" value="NC_014041.1"/>
</dbReference>
<dbReference type="OrthoDB" id="9845746at2"/>
<evidence type="ECO:0000313" key="4">
    <source>
        <dbReference type="Proteomes" id="UP000001654"/>
    </source>
</evidence>
<dbReference type="Gene3D" id="2.30.30.40">
    <property type="entry name" value="SH3 Domains"/>
    <property type="match status" value="1"/>
</dbReference>
<organism evidence="3 4">
    <name type="scientific">Zunongwangia profunda (strain DSM 18752 / CCTCC AB 206139 / SM-A87)</name>
    <name type="common">Wangia profunda</name>
    <dbReference type="NCBI Taxonomy" id="655815"/>
    <lineage>
        <taxon>Bacteria</taxon>
        <taxon>Pseudomonadati</taxon>
        <taxon>Bacteroidota</taxon>
        <taxon>Flavobacteriia</taxon>
        <taxon>Flavobacteriales</taxon>
        <taxon>Flavobacteriaceae</taxon>
        <taxon>Zunongwangia</taxon>
    </lineage>
</organism>
<reference evidence="3 4" key="1">
    <citation type="journal article" date="2010" name="BMC Genomics">
        <title>The complete genome of Zunongwangia profunda SM-A87 reveals its adaptation to the deep-sea environment and ecological role in sedimentary organic nitrogen degradation.</title>
        <authorList>
            <person name="Qin Q.L."/>
            <person name="Zhang X.Y."/>
            <person name="Wang X.M."/>
            <person name="Liu G.M."/>
            <person name="Chen X.L."/>
            <person name="Xie B.B."/>
            <person name="Dang H.Y."/>
            <person name="Zhou B.C."/>
            <person name="Yu J."/>
            <person name="Zhang Y.Z."/>
        </authorList>
    </citation>
    <scope>NUCLEOTIDE SEQUENCE [LARGE SCALE GENOMIC DNA]</scope>
    <source>
        <strain evidence="4">DSM 18752 / CCTCC AB 206139 / SM-A87</strain>
    </source>
</reference>
<dbReference type="EMBL" id="CP001650">
    <property type="protein sequence ID" value="ADF52568.1"/>
    <property type="molecule type" value="Genomic_DNA"/>
</dbReference>
<proteinExistence type="predicted"/>
<gene>
    <name evidence="3" type="ordered locus">ZPR_2244</name>
</gene>
<dbReference type="AlphaFoldDB" id="D5BBW9"/>
<evidence type="ECO:0000313" key="3">
    <source>
        <dbReference type="EMBL" id="ADF52568.1"/>
    </source>
</evidence>
<accession>D5BBW9</accession>
<dbReference type="STRING" id="655815.ZPR_2244"/>
<evidence type="ECO:0000256" key="1">
    <source>
        <dbReference type="SAM" id="Coils"/>
    </source>
</evidence>
<dbReference type="HOGENOM" id="CLU_1467688_0_0_10"/>
<feature type="coiled-coil region" evidence="1">
    <location>
        <begin position="17"/>
        <end position="51"/>
    </location>
</feature>
<protein>
    <submittedName>
        <fullName evidence="3">Uncharacterized protein</fullName>
    </submittedName>
</protein>
<name>D5BBW9_ZUNPS</name>
<keyword evidence="1" id="KW-0175">Coiled coil</keyword>
<feature type="region of interest" description="Disordered" evidence="2">
    <location>
        <begin position="138"/>
        <end position="184"/>
    </location>
</feature>
<evidence type="ECO:0000256" key="2">
    <source>
        <dbReference type="SAM" id="MobiDB-lite"/>
    </source>
</evidence>
<dbReference type="KEGG" id="zpr:ZPR_2244"/>
<keyword evidence="4" id="KW-1185">Reference proteome</keyword>